<dbReference type="Pfam" id="PF02163">
    <property type="entry name" value="Peptidase_M50"/>
    <property type="match status" value="2"/>
</dbReference>
<feature type="transmembrane region" description="Helical" evidence="11">
    <location>
        <begin position="425"/>
        <end position="443"/>
    </location>
</feature>
<evidence type="ECO:0000256" key="3">
    <source>
        <dbReference type="ARBA" id="ARBA00007931"/>
    </source>
</evidence>
<evidence type="ECO:0000256" key="8">
    <source>
        <dbReference type="ARBA" id="ARBA00022989"/>
    </source>
</evidence>
<dbReference type="RefSeq" id="WP_091688374.1">
    <property type="nucleotide sequence ID" value="NZ_BAABFM010000045.1"/>
</dbReference>
<gene>
    <name evidence="13" type="ORF">SAMN04489757_1434</name>
</gene>
<feature type="transmembrane region" description="Helical" evidence="11">
    <location>
        <begin position="370"/>
        <end position="389"/>
    </location>
</feature>
<keyword evidence="9 11" id="KW-0482">Metalloprotease</keyword>
<evidence type="ECO:0000256" key="6">
    <source>
        <dbReference type="ARBA" id="ARBA00022801"/>
    </source>
</evidence>
<comment type="subcellular location">
    <subcellularLocation>
        <location evidence="2">Membrane</location>
        <topology evidence="2">Multi-pass membrane protein</topology>
    </subcellularLocation>
</comment>
<evidence type="ECO:0000256" key="9">
    <source>
        <dbReference type="ARBA" id="ARBA00023049"/>
    </source>
</evidence>
<dbReference type="STRING" id="1527.SAMN04489757_1434"/>
<dbReference type="SMART" id="SM00228">
    <property type="entry name" value="PDZ"/>
    <property type="match status" value="2"/>
</dbReference>
<evidence type="ECO:0000259" key="12">
    <source>
        <dbReference type="PROSITE" id="PS50106"/>
    </source>
</evidence>
<dbReference type="NCBIfam" id="TIGR00054">
    <property type="entry name" value="RIP metalloprotease RseP"/>
    <property type="match status" value="1"/>
</dbReference>
<feature type="domain" description="PDZ" evidence="12">
    <location>
        <begin position="192"/>
        <end position="255"/>
    </location>
</feature>
<sequence>MNIILAILIFSVIVIIHELGHFSLAKANGIFVKEFSLGMGPRIISFVRKSAGYRSKLFLSQHDYETMEECKSNTVYSIKLLPIGGSCIMLGEDEIAEGNKAFNNKPVWARISVIFAGPLFNFILAFILSMVIVSIIGYDPAKIQYITKDSPAEQAGLMVGDVITEFGGKHINLAREVDTYLEFHPLTGKDITVKYKRDGKKGEAVITPRNNYMLGFGYTPGKAAAEISDVYDNMPLAKAGIKSGDIITAINGVKIATGVKLSQYFFENPLTSEEVAITYERNGKSYTATAIPELVANSFNIGISVNSYREKTGVLGVLRYGAAEVKFWITSTIEGLGQLIRGKVGAEDLAGPVGIVDFIGDTYKATKSEGALTVFLSMANIGILLSANLGVMNLLPIPALDGGRLVFLLLEVLRGKPINQEKEGFVHMIGLVALLILMVFVLFNDLGRIF</sequence>
<evidence type="ECO:0000256" key="10">
    <source>
        <dbReference type="ARBA" id="ARBA00023136"/>
    </source>
</evidence>
<dbReference type="AlphaFoldDB" id="A0A1I5IEK9"/>
<feature type="transmembrane region" description="Helical" evidence="11">
    <location>
        <begin position="113"/>
        <end position="138"/>
    </location>
</feature>
<dbReference type="PROSITE" id="PS50106">
    <property type="entry name" value="PDZ"/>
    <property type="match status" value="1"/>
</dbReference>
<dbReference type="GO" id="GO:0016020">
    <property type="term" value="C:membrane"/>
    <property type="evidence" value="ECO:0007669"/>
    <property type="project" value="UniProtKB-SubCell"/>
</dbReference>
<dbReference type="InterPro" id="IPR004387">
    <property type="entry name" value="Pept_M50_Zn"/>
</dbReference>
<evidence type="ECO:0000256" key="11">
    <source>
        <dbReference type="RuleBase" id="RU362031"/>
    </source>
</evidence>
<dbReference type="InterPro" id="IPR008915">
    <property type="entry name" value="Peptidase_M50"/>
</dbReference>
<keyword evidence="7 11" id="KW-0862">Zinc</keyword>
<dbReference type="InterPro" id="IPR036034">
    <property type="entry name" value="PDZ_sf"/>
</dbReference>
<dbReference type="PANTHER" id="PTHR42837">
    <property type="entry name" value="REGULATOR OF SIGMA-E PROTEASE RSEP"/>
    <property type="match status" value="1"/>
</dbReference>
<dbReference type="EC" id="3.4.24.-" evidence="11"/>
<dbReference type="PANTHER" id="PTHR42837:SF2">
    <property type="entry name" value="MEMBRANE METALLOPROTEASE ARASP2, CHLOROPLASTIC-RELATED"/>
    <property type="match status" value="1"/>
</dbReference>
<protein>
    <recommendedName>
        <fullName evidence="11">Zinc metalloprotease</fullName>
        <ecNumber evidence="11">3.4.24.-</ecNumber>
    </recommendedName>
</protein>
<keyword evidence="11" id="KW-0479">Metal-binding</keyword>
<dbReference type="InterPro" id="IPR001478">
    <property type="entry name" value="PDZ"/>
</dbReference>
<evidence type="ECO:0000256" key="2">
    <source>
        <dbReference type="ARBA" id="ARBA00004141"/>
    </source>
</evidence>
<keyword evidence="6 11" id="KW-0378">Hydrolase</keyword>
<evidence type="ECO:0000313" key="14">
    <source>
        <dbReference type="Proteomes" id="UP000198806"/>
    </source>
</evidence>
<comment type="similarity">
    <text evidence="3 11">Belongs to the peptidase M50B family.</text>
</comment>
<evidence type="ECO:0000256" key="1">
    <source>
        <dbReference type="ARBA" id="ARBA00001947"/>
    </source>
</evidence>
<evidence type="ECO:0000256" key="7">
    <source>
        <dbReference type="ARBA" id="ARBA00022833"/>
    </source>
</evidence>
<dbReference type="GO" id="GO:0006508">
    <property type="term" value="P:proteolysis"/>
    <property type="evidence" value="ECO:0007669"/>
    <property type="project" value="UniProtKB-KW"/>
</dbReference>
<dbReference type="OrthoDB" id="9782003at2"/>
<evidence type="ECO:0000256" key="5">
    <source>
        <dbReference type="ARBA" id="ARBA00022692"/>
    </source>
</evidence>
<evidence type="ECO:0000313" key="13">
    <source>
        <dbReference type="EMBL" id="SFO58501.1"/>
    </source>
</evidence>
<dbReference type="EMBL" id="FOWD01000043">
    <property type="protein sequence ID" value="SFO58501.1"/>
    <property type="molecule type" value="Genomic_DNA"/>
</dbReference>
<name>A0A1I5IEK9_9FIRM</name>
<evidence type="ECO:0000256" key="4">
    <source>
        <dbReference type="ARBA" id="ARBA00022670"/>
    </source>
</evidence>
<keyword evidence="4 13" id="KW-0645">Protease</keyword>
<dbReference type="Proteomes" id="UP000198806">
    <property type="component" value="Unassembled WGS sequence"/>
</dbReference>
<dbReference type="GO" id="GO:0046872">
    <property type="term" value="F:metal ion binding"/>
    <property type="evidence" value="ECO:0007669"/>
    <property type="project" value="UniProtKB-KW"/>
</dbReference>
<dbReference type="GO" id="GO:0004222">
    <property type="term" value="F:metalloendopeptidase activity"/>
    <property type="evidence" value="ECO:0007669"/>
    <property type="project" value="InterPro"/>
</dbReference>
<keyword evidence="10 11" id="KW-0472">Membrane</keyword>
<proteinExistence type="inferred from homology"/>
<keyword evidence="8 11" id="KW-1133">Transmembrane helix</keyword>
<keyword evidence="5 11" id="KW-0812">Transmembrane</keyword>
<accession>A0A1I5IEK9</accession>
<dbReference type="InterPro" id="IPR041489">
    <property type="entry name" value="PDZ_6"/>
</dbReference>
<dbReference type="Pfam" id="PF17820">
    <property type="entry name" value="PDZ_6"/>
    <property type="match status" value="2"/>
</dbReference>
<dbReference type="SUPFAM" id="SSF50156">
    <property type="entry name" value="PDZ domain-like"/>
    <property type="match status" value="2"/>
</dbReference>
<reference evidence="13 14" key="1">
    <citation type="submission" date="2016-10" db="EMBL/GenBank/DDBJ databases">
        <authorList>
            <person name="de Groot N.N."/>
        </authorList>
    </citation>
    <scope>NUCLEOTIDE SEQUENCE [LARGE SCALE GENOMIC DNA]</scope>
    <source>
        <strain evidence="13 14">DSM 1283</strain>
    </source>
</reference>
<dbReference type="Gene3D" id="2.30.42.10">
    <property type="match status" value="2"/>
</dbReference>
<keyword evidence="14" id="KW-1185">Reference proteome</keyword>
<dbReference type="CDD" id="cd06163">
    <property type="entry name" value="S2P-M50_PDZ_RseP-like"/>
    <property type="match status" value="2"/>
</dbReference>
<comment type="cofactor">
    <cofactor evidence="1 11">
        <name>Zn(2+)</name>
        <dbReference type="ChEBI" id="CHEBI:29105"/>
    </cofactor>
</comment>
<organism evidence="13 14">
    <name type="scientific">Anaerocolumna aminovalerica</name>
    <dbReference type="NCBI Taxonomy" id="1527"/>
    <lineage>
        <taxon>Bacteria</taxon>
        <taxon>Bacillati</taxon>
        <taxon>Bacillota</taxon>
        <taxon>Clostridia</taxon>
        <taxon>Lachnospirales</taxon>
        <taxon>Lachnospiraceae</taxon>
        <taxon>Anaerocolumna</taxon>
    </lineage>
</organism>